<dbReference type="RefSeq" id="WP_224608399.1">
    <property type="nucleotide sequence ID" value="NZ_JAIQXV010000008.1"/>
</dbReference>
<feature type="compositionally biased region" description="Polar residues" evidence="1">
    <location>
        <begin position="48"/>
        <end position="59"/>
    </location>
</feature>
<sequence>MPKAWTNKDERQYEHIKGSALERGEPEDRAEEIAARTVNKHRREEGRTPNTRTQGTGNPNRALAELTRDELYNRAREQGIRGRSAMSKAQLVAALGG</sequence>
<comment type="caution">
    <text evidence="2">The sequence shown here is derived from an EMBL/GenBank/DDBJ whole genome shotgun (WGS) entry which is preliminary data.</text>
</comment>
<proteinExistence type="predicted"/>
<accession>A0ABW1ZM27</accession>
<name>A0ABW1ZM27_9DEIO</name>
<feature type="region of interest" description="Disordered" evidence="1">
    <location>
        <begin position="1"/>
        <end position="61"/>
    </location>
</feature>
<organism evidence="2 3">
    <name type="scientific">Deinococcus multiflagellatus</name>
    <dbReference type="NCBI Taxonomy" id="1656887"/>
    <lineage>
        <taxon>Bacteria</taxon>
        <taxon>Thermotogati</taxon>
        <taxon>Deinococcota</taxon>
        <taxon>Deinococci</taxon>
        <taxon>Deinococcales</taxon>
        <taxon>Deinococcaceae</taxon>
        <taxon>Deinococcus</taxon>
    </lineage>
</organism>
<feature type="compositionally biased region" description="Basic and acidic residues" evidence="1">
    <location>
        <begin position="1"/>
        <end position="34"/>
    </location>
</feature>
<evidence type="ECO:0000256" key="1">
    <source>
        <dbReference type="SAM" id="MobiDB-lite"/>
    </source>
</evidence>
<evidence type="ECO:0000313" key="3">
    <source>
        <dbReference type="Proteomes" id="UP001596317"/>
    </source>
</evidence>
<reference evidence="3" key="1">
    <citation type="journal article" date="2019" name="Int. J. Syst. Evol. Microbiol.">
        <title>The Global Catalogue of Microorganisms (GCM) 10K type strain sequencing project: providing services to taxonomists for standard genome sequencing and annotation.</title>
        <authorList>
            <consortium name="The Broad Institute Genomics Platform"/>
            <consortium name="The Broad Institute Genome Sequencing Center for Infectious Disease"/>
            <person name="Wu L."/>
            <person name="Ma J."/>
        </authorList>
    </citation>
    <scope>NUCLEOTIDE SEQUENCE [LARGE SCALE GENOMIC DNA]</scope>
    <source>
        <strain evidence="3">CCUG 63830</strain>
    </source>
</reference>
<dbReference type="Proteomes" id="UP001596317">
    <property type="component" value="Unassembled WGS sequence"/>
</dbReference>
<protein>
    <submittedName>
        <fullName evidence="2">Addiction module toxin RelE</fullName>
    </submittedName>
</protein>
<gene>
    <name evidence="2" type="ORF">ACFP90_15560</name>
</gene>
<keyword evidence="3" id="KW-1185">Reference proteome</keyword>
<dbReference type="EMBL" id="JBHSWB010000001">
    <property type="protein sequence ID" value="MFC6661593.1"/>
    <property type="molecule type" value="Genomic_DNA"/>
</dbReference>
<evidence type="ECO:0000313" key="2">
    <source>
        <dbReference type="EMBL" id="MFC6661593.1"/>
    </source>
</evidence>